<comment type="caution">
    <text evidence="3">The sequence shown here is derived from an EMBL/GenBank/DDBJ whole genome shotgun (WGS) entry which is preliminary data.</text>
</comment>
<dbReference type="AlphaFoldDB" id="A0A0P9F6Q8"/>
<evidence type="ECO:0000256" key="1">
    <source>
        <dbReference type="ARBA" id="ARBA00022723"/>
    </source>
</evidence>
<feature type="non-terminal residue" evidence="3">
    <location>
        <position position="1"/>
    </location>
</feature>
<dbReference type="InterPro" id="IPR036849">
    <property type="entry name" value="Enolase-like_C_sf"/>
</dbReference>
<dbReference type="PANTHER" id="PTHR48073">
    <property type="entry name" value="O-SUCCINYLBENZOATE SYNTHASE-RELATED"/>
    <property type="match status" value="1"/>
</dbReference>
<evidence type="ECO:0000313" key="4">
    <source>
        <dbReference type="Proteomes" id="UP000050509"/>
    </source>
</evidence>
<protein>
    <recommendedName>
        <fullName evidence="2">Enolase C-terminal domain-containing protein</fullName>
    </recommendedName>
</protein>
<proteinExistence type="predicted"/>
<dbReference type="Proteomes" id="UP000050509">
    <property type="component" value="Unassembled WGS sequence"/>
</dbReference>
<accession>A0A0P9F6Q8</accession>
<gene>
    <name evidence="3" type="ORF">SE17_40830</name>
</gene>
<keyword evidence="1" id="KW-0479">Metal-binding</keyword>
<dbReference type="Pfam" id="PF13378">
    <property type="entry name" value="MR_MLE_C"/>
    <property type="match status" value="1"/>
</dbReference>
<dbReference type="EMBL" id="LJCR01003101">
    <property type="protein sequence ID" value="KPV47926.1"/>
    <property type="molecule type" value="Genomic_DNA"/>
</dbReference>
<reference evidence="3 4" key="1">
    <citation type="submission" date="2015-09" db="EMBL/GenBank/DDBJ databases">
        <title>Draft genome sequence of Kouleothrix aurantiaca JCM 19913.</title>
        <authorList>
            <person name="Hemp J."/>
        </authorList>
    </citation>
    <scope>NUCLEOTIDE SEQUENCE [LARGE SCALE GENOMIC DNA]</scope>
    <source>
        <strain evidence="3 4">COM-B</strain>
    </source>
</reference>
<dbReference type="GO" id="GO:0046872">
    <property type="term" value="F:metal ion binding"/>
    <property type="evidence" value="ECO:0007669"/>
    <property type="project" value="UniProtKB-KW"/>
</dbReference>
<dbReference type="Gene3D" id="3.20.20.120">
    <property type="entry name" value="Enolase-like C-terminal domain"/>
    <property type="match status" value="1"/>
</dbReference>
<dbReference type="PANTHER" id="PTHR48073:SF2">
    <property type="entry name" value="O-SUCCINYLBENZOATE SYNTHASE"/>
    <property type="match status" value="1"/>
</dbReference>
<evidence type="ECO:0000313" key="3">
    <source>
        <dbReference type="EMBL" id="KPV47926.1"/>
    </source>
</evidence>
<feature type="domain" description="Enolase C-terminal" evidence="2">
    <location>
        <begin position="2"/>
        <end position="94"/>
    </location>
</feature>
<evidence type="ECO:0000259" key="2">
    <source>
        <dbReference type="Pfam" id="PF13378"/>
    </source>
</evidence>
<dbReference type="SUPFAM" id="SSF51604">
    <property type="entry name" value="Enolase C-terminal domain-like"/>
    <property type="match status" value="1"/>
</dbReference>
<organism evidence="3 4">
    <name type="scientific">Kouleothrix aurantiaca</name>
    <dbReference type="NCBI Taxonomy" id="186479"/>
    <lineage>
        <taxon>Bacteria</taxon>
        <taxon>Bacillati</taxon>
        <taxon>Chloroflexota</taxon>
        <taxon>Chloroflexia</taxon>
        <taxon>Chloroflexales</taxon>
        <taxon>Roseiflexineae</taxon>
        <taxon>Roseiflexaceae</taxon>
        <taxon>Kouleothrix</taxon>
    </lineage>
</organism>
<name>A0A0P9F6Q8_9CHLR</name>
<dbReference type="InterPro" id="IPR029065">
    <property type="entry name" value="Enolase_C-like"/>
</dbReference>
<sequence>VKPMMSGGLRRGRAIIALAHAAGVQTLVTTTIDAGVGVAAALRLAATLPPPLLPCGLATGALLTGDLLEQPISLRNGAIPLPVQPGLGVRLDERQLARHAGRWQHGATHV</sequence>
<keyword evidence="4" id="KW-1185">Reference proteome</keyword>